<feature type="region of interest" description="Disordered" evidence="1">
    <location>
        <begin position="30"/>
        <end position="49"/>
    </location>
</feature>
<organism evidence="2 3">
    <name type="scientific">Kingdonia uniflora</name>
    <dbReference type="NCBI Taxonomy" id="39325"/>
    <lineage>
        <taxon>Eukaryota</taxon>
        <taxon>Viridiplantae</taxon>
        <taxon>Streptophyta</taxon>
        <taxon>Embryophyta</taxon>
        <taxon>Tracheophyta</taxon>
        <taxon>Spermatophyta</taxon>
        <taxon>Magnoliopsida</taxon>
        <taxon>Ranunculales</taxon>
        <taxon>Circaeasteraceae</taxon>
        <taxon>Kingdonia</taxon>
    </lineage>
</organism>
<evidence type="ECO:0000256" key="1">
    <source>
        <dbReference type="SAM" id="MobiDB-lite"/>
    </source>
</evidence>
<gene>
    <name evidence="2" type="ORF">GIB67_034478</name>
</gene>
<dbReference type="Proteomes" id="UP000541444">
    <property type="component" value="Unassembled WGS sequence"/>
</dbReference>
<accession>A0A7J7PB12</accession>
<evidence type="ECO:0000313" key="2">
    <source>
        <dbReference type="EMBL" id="KAF6176616.1"/>
    </source>
</evidence>
<dbReference type="AlphaFoldDB" id="A0A7J7PB12"/>
<proteinExistence type="predicted"/>
<dbReference type="EMBL" id="JACGCM010000067">
    <property type="protein sequence ID" value="KAF6176616.1"/>
    <property type="molecule type" value="Genomic_DNA"/>
</dbReference>
<name>A0A7J7PB12_9MAGN</name>
<keyword evidence="3" id="KW-1185">Reference proteome</keyword>
<reference evidence="2 3" key="1">
    <citation type="journal article" date="2020" name="IScience">
        <title>Genome Sequencing of the Endangered Kingdonia uniflora (Circaeasteraceae, Ranunculales) Reveals Potential Mechanisms of Evolutionary Specialization.</title>
        <authorList>
            <person name="Sun Y."/>
            <person name="Deng T."/>
            <person name="Zhang A."/>
            <person name="Moore M.J."/>
            <person name="Landis J.B."/>
            <person name="Lin N."/>
            <person name="Zhang H."/>
            <person name="Zhang X."/>
            <person name="Huang J."/>
            <person name="Zhang X."/>
            <person name="Sun H."/>
            <person name="Wang H."/>
        </authorList>
    </citation>
    <scope>NUCLEOTIDE SEQUENCE [LARGE SCALE GENOMIC DNA]</scope>
    <source>
        <strain evidence="2">TB1705</strain>
        <tissue evidence="2">Leaf</tissue>
    </source>
</reference>
<protein>
    <submittedName>
        <fullName evidence="2">Uncharacterized protein</fullName>
    </submittedName>
</protein>
<comment type="caution">
    <text evidence="2">The sequence shown here is derived from an EMBL/GenBank/DDBJ whole genome shotgun (WGS) entry which is preliminary data.</text>
</comment>
<sequence>MTVVTNQSDDVHEINMDICDDFKELEQESCSEHVDVASTPPSSGVEKKKEGVLQEEVAEDSGDISNILKSPLGGAKIASKKEIPFPESDQTLVGKNDSHHQGFEKRVKDVLQEEVAEDSGDISNILKSPLGGAKIASKKEIPFPESEQTLVGEDDTHHQGFEKRVEDVLQEGVAEDNEDISNILKTPLGGANIASNTETPLQERDQTVVAELNLEQTRINGLYTQIFSLRRAKNERLESFLKEYLSFFSQSLRDKIFLLRNRLDIMGAKVLDPEEDYSELEPDFEKIKENVREVKELCDASTCIEACNISELYDRWNIWA</sequence>
<evidence type="ECO:0000313" key="3">
    <source>
        <dbReference type="Proteomes" id="UP000541444"/>
    </source>
</evidence>